<gene>
    <name evidence="5" type="ORF">DNG_04921</name>
</gene>
<evidence type="ECO:0000256" key="1">
    <source>
        <dbReference type="ARBA" id="ARBA00007347"/>
    </source>
</evidence>
<evidence type="ECO:0000313" key="6">
    <source>
        <dbReference type="Proteomes" id="UP001187682"/>
    </source>
</evidence>
<keyword evidence="3" id="KW-0999">Mitochondrion inner membrane</keyword>
<comment type="caution">
    <text evidence="5">The sequence shown here is derived from an EMBL/GenBank/DDBJ whole genome shotgun (WGS) entry which is preliminary data.</text>
</comment>
<comment type="similarity">
    <text evidence="1 3">Belongs to the CMC family.</text>
</comment>
<keyword evidence="3" id="KW-0143">Chaperone</keyword>
<keyword evidence="3" id="KW-0496">Mitochondrion</keyword>
<evidence type="ECO:0000313" key="5">
    <source>
        <dbReference type="EMBL" id="SPO02248.1"/>
    </source>
</evidence>
<name>A0AAE8SV11_9PEZI</name>
<dbReference type="InterPro" id="IPR013892">
    <property type="entry name" value="Cyt_c_biogenesis_Cmc1-like"/>
</dbReference>
<keyword evidence="2" id="KW-1015">Disulfide bond</keyword>
<proteinExistence type="inferred from homology"/>
<dbReference type="AlphaFoldDB" id="A0AAE8SV11"/>
<dbReference type="PANTHER" id="PTHR22977">
    <property type="entry name" value="COX ASSEMBLY MITOCHONDRIAL PROTEIN"/>
    <property type="match status" value="1"/>
</dbReference>
<dbReference type="Proteomes" id="UP001187682">
    <property type="component" value="Unassembled WGS sequence"/>
</dbReference>
<organism evidence="5 6">
    <name type="scientific">Cephalotrichum gorgonifer</name>
    <dbReference type="NCBI Taxonomy" id="2041049"/>
    <lineage>
        <taxon>Eukaryota</taxon>
        <taxon>Fungi</taxon>
        <taxon>Dikarya</taxon>
        <taxon>Ascomycota</taxon>
        <taxon>Pezizomycotina</taxon>
        <taxon>Sordariomycetes</taxon>
        <taxon>Hypocreomycetidae</taxon>
        <taxon>Microascales</taxon>
        <taxon>Microascaceae</taxon>
        <taxon>Cephalotrichum</taxon>
    </lineage>
</organism>
<evidence type="ECO:0000256" key="3">
    <source>
        <dbReference type="RuleBase" id="RU364104"/>
    </source>
</evidence>
<keyword evidence="6" id="KW-1185">Reference proteome</keyword>
<dbReference type="EMBL" id="ONZQ02000006">
    <property type="protein sequence ID" value="SPO02248.1"/>
    <property type="molecule type" value="Genomic_DNA"/>
</dbReference>
<reference evidence="5" key="1">
    <citation type="submission" date="2018-03" db="EMBL/GenBank/DDBJ databases">
        <authorList>
            <person name="Guldener U."/>
        </authorList>
    </citation>
    <scope>NUCLEOTIDE SEQUENCE</scope>
</reference>
<evidence type="ECO:0000256" key="4">
    <source>
        <dbReference type="SAM" id="MobiDB-lite"/>
    </source>
</evidence>
<dbReference type="GO" id="GO:0005743">
    <property type="term" value="C:mitochondrial inner membrane"/>
    <property type="evidence" value="ECO:0007669"/>
    <property type="project" value="UniProtKB-SubCell"/>
</dbReference>
<comment type="subcellular location">
    <subcellularLocation>
        <location evidence="3">Mitochondrion inner membrane</location>
    </subcellularLocation>
</comment>
<comment type="function">
    <text evidence="3">Required for mitochondrial cytochrome c oxidase (COX) assembly and respiration.</text>
</comment>
<accession>A0AAE8SV11</accession>
<dbReference type="PANTHER" id="PTHR22977:SF5">
    <property type="entry name" value="COX ASSEMBLY MITOCHONDRIAL PROTEIN HOMOLOG"/>
    <property type="match status" value="1"/>
</dbReference>
<keyword evidence="3" id="KW-0472">Membrane</keyword>
<feature type="region of interest" description="Disordered" evidence="4">
    <location>
        <begin position="1"/>
        <end position="23"/>
    </location>
</feature>
<sequence>MASKDSAPDAARLPMPSRNPMPLSATQEAAIRDLYHERVKRHCSDEIKAFSDCAKGRTITISFACRVPLRLMNACMKEHASQAEHDAAREEWFALRQQRQKERERKEIKKTAQEDFIREWWGLPERTAEAKKKLADRLAMEERVGGLSRSKEEK</sequence>
<evidence type="ECO:0000256" key="2">
    <source>
        <dbReference type="ARBA" id="ARBA00023157"/>
    </source>
</evidence>
<dbReference type="Pfam" id="PF08583">
    <property type="entry name" value="Cmc1"/>
    <property type="match status" value="1"/>
</dbReference>
<protein>
    <recommendedName>
        <fullName evidence="3">COX assembly mitochondrial protein</fullName>
    </recommendedName>
</protein>